<reference evidence="5 6" key="1">
    <citation type="submission" date="2015-07" db="EMBL/GenBank/DDBJ databases">
        <title>Comparative genomics of the Sigatoka disease complex on banana suggests a link between parallel evolutionary changes in Pseudocercospora fijiensis and Pseudocercospora eumusae and increased virulence on the banana host.</title>
        <authorList>
            <person name="Chang T.-C."/>
            <person name="Salvucci A."/>
            <person name="Crous P.W."/>
            <person name="Stergiopoulos I."/>
        </authorList>
    </citation>
    <scope>NUCLEOTIDE SEQUENCE [LARGE SCALE GENOMIC DNA]</scope>
    <source>
        <strain evidence="5 6">CBS 116634</strain>
    </source>
</reference>
<evidence type="ECO:0000313" key="6">
    <source>
        <dbReference type="Proteomes" id="UP000073492"/>
    </source>
</evidence>
<organism evidence="5 6">
    <name type="scientific">Pseudocercospora musae</name>
    <dbReference type="NCBI Taxonomy" id="113226"/>
    <lineage>
        <taxon>Eukaryota</taxon>
        <taxon>Fungi</taxon>
        <taxon>Dikarya</taxon>
        <taxon>Ascomycota</taxon>
        <taxon>Pezizomycotina</taxon>
        <taxon>Dothideomycetes</taxon>
        <taxon>Dothideomycetidae</taxon>
        <taxon>Mycosphaerellales</taxon>
        <taxon>Mycosphaerellaceae</taxon>
        <taxon>Pseudocercospora</taxon>
    </lineage>
</organism>
<name>A0A139ITN4_9PEZI</name>
<dbReference type="EMBL" id="LFZO01000011">
    <property type="protein sequence ID" value="KXT18065.1"/>
    <property type="molecule type" value="Genomic_DNA"/>
</dbReference>
<dbReference type="Gene3D" id="3.40.50.150">
    <property type="entry name" value="Vaccinia Virus protein VP39"/>
    <property type="match status" value="1"/>
</dbReference>
<dbReference type="AlphaFoldDB" id="A0A139ITN4"/>
<dbReference type="PANTHER" id="PTHR43397">
    <property type="entry name" value="ERGOTHIONEINE BIOSYNTHESIS PROTEIN 1"/>
    <property type="match status" value="1"/>
</dbReference>
<evidence type="ECO:0000313" key="5">
    <source>
        <dbReference type="EMBL" id="KXT18065.1"/>
    </source>
</evidence>
<comment type="caution">
    <text evidence="5">The sequence shown here is derived from an EMBL/GenBank/DDBJ whole genome shotgun (WGS) entry which is preliminary data.</text>
</comment>
<dbReference type="PIRSF" id="PIRSF018005">
    <property type="entry name" value="UCP018005"/>
    <property type="match status" value="1"/>
</dbReference>
<dbReference type="GO" id="GO:0032259">
    <property type="term" value="P:methylation"/>
    <property type="evidence" value="ECO:0007669"/>
    <property type="project" value="UniProtKB-KW"/>
</dbReference>
<dbReference type="InterPro" id="IPR019257">
    <property type="entry name" value="MeTrfase_dom"/>
</dbReference>
<dbReference type="Proteomes" id="UP000073492">
    <property type="component" value="Unassembled WGS sequence"/>
</dbReference>
<protein>
    <recommendedName>
        <fullName evidence="4">Histidine-specific methyltransferase SAM-dependent domain-containing protein</fullName>
    </recommendedName>
</protein>
<gene>
    <name evidence="5" type="ORF">AC579_4536</name>
</gene>
<feature type="domain" description="Histidine-specific methyltransferase SAM-dependent" evidence="4">
    <location>
        <begin position="18"/>
        <end position="336"/>
    </location>
</feature>
<evidence type="ECO:0000256" key="3">
    <source>
        <dbReference type="ARBA" id="ARBA00022679"/>
    </source>
</evidence>
<dbReference type="PANTHER" id="PTHR43397:SF1">
    <property type="entry name" value="ERGOTHIONEINE BIOSYNTHESIS PROTEIN 1"/>
    <property type="match status" value="1"/>
</dbReference>
<dbReference type="InterPro" id="IPR017804">
    <property type="entry name" value="MeTrfase_EgtD-like"/>
</dbReference>
<sequence length="338" mass="38111">MDETMDNAAGSFKPPIASEQQKLNPAALYEGDGIRLYEEITRSDGYYLYREEISILHDNKTVIHAYGLGQFIVSVIALVGHRYGSRVDLQHDDLRMRLENAVKSKSFLSSGDSEPQTASSGPKIDVHGVCASYLDALEALNFRFSQAPAFNSGETEHRKCLLWLGSSFTNFEPGEAVALLRSFVYTAELKSSDCILIGIDCCQDPSRLSAAYGSQSAQWRKYAQNGIRNAANILGNEAFIKMQSAGEWEYVARWDALRKRHVRFIKAPRNMSFDVAVDHCSKSKCSIKICKGEHIFLSQSYKYDHSELEMLFRDAGLIVSKEWSNEREDSLLFLLRKM</sequence>
<keyword evidence="6" id="KW-1185">Reference proteome</keyword>
<dbReference type="Pfam" id="PF10017">
    <property type="entry name" value="Methyltransf_33"/>
    <property type="match status" value="1"/>
</dbReference>
<keyword evidence="3" id="KW-0808">Transferase</keyword>
<comment type="similarity">
    <text evidence="1">Belongs to the methyltransferase superfamily.</text>
</comment>
<dbReference type="GO" id="GO:0008168">
    <property type="term" value="F:methyltransferase activity"/>
    <property type="evidence" value="ECO:0007669"/>
    <property type="project" value="UniProtKB-KW"/>
</dbReference>
<evidence type="ECO:0000256" key="2">
    <source>
        <dbReference type="ARBA" id="ARBA00022603"/>
    </source>
</evidence>
<dbReference type="OrthoDB" id="659at2759"/>
<keyword evidence="2" id="KW-0489">Methyltransferase</keyword>
<evidence type="ECO:0000259" key="4">
    <source>
        <dbReference type="Pfam" id="PF10017"/>
    </source>
</evidence>
<accession>A0A139ITN4</accession>
<proteinExistence type="inferred from homology"/>
<evidence type="ECO:0000256" key="1">
    <source>
        <dbReference type="ARBA" id="ARBA00008361"/>
    </source>
</evidence>
<dbReference type="InterPro" id="IPR029063">
    <property type="entry name" value="SAM-dependent_MTases_sf"/>
</dbReference>
<dbReference type="InterPro" id="IPR051128">
    <property type="entry name" value="EgtD_Methyltrsf_superfamily"/>
</dbReference>